<dbReference type="Pfam" id="PF13356">
    <property type="entry name" value="Arm-DNA-bind_3"/>
    <property type="match status" value="1"/>
</dbReference>
<dbReference type="PANTHER" id="PTHR30629:SF2">
    <property type="entry name" value="PROPHAGE INTEGRASE INTS-RELATED"/>
    <property type="match status" value="1"/>
</dbReference>
<dbReference type="InterPro" id="IPR044068">
    <property type="entry name" value="CB"/>
</dbReference>
<dbReference type="InterPro" id="IPR010998">
    <property type="entry name" value="Integrase_recombinase_N"/>
</dbReference>
<dbReference type="AlphaFoldDB" id="A0A2A2ABL5"/>
<dbReference type="Proteomes" id="UP000217999">
    <property type="component" value="Unassembled WGS sequence"/>
</dbReference>
<dbReference type="Gene3D" id="3.30.160.390">
    <property type="entry name" value="Integrase, DNA-binding domain"/>
    <property type="match status" value="1"/>
</dbReference>
<dbReference type="Pfam" id="PF00589">
    <property type="entry name" value="Phage_integrase"/>
    <property type="match status" value="1"/>
</dbReference>
<dbReference type="GO" id="GO:0015074">
    <property type="term" value="P:DNA integration"/>
    <property type="evidence" value="ECO:0007669"/>
    <property type="project" value="UniProtKB-KW"/>
</dbReference>
<gene>
    <name evidence="9" type="ORF">CK620_04450</name>
</gene>
<dbReference type="SUPFAM" id="SSF56349">
    <property type="entry name" value="DNA breaking-rejoining enzymes"/>
    <property type="match status" value="1"/>
</dbReference>
<dbReference type="GO" id="GO:0003677">
    <property type="term" value="F:DNA binding"/>
    <property type="evidence" value="ECO:0007669"/>
    <property type="project" value="UniProtKB-UniRule"/>
</dbReference>
<sequence length="445" mass="49253">MMPREPRKELGAAQVAALWRRGTNHVGGVRGLILNVTMYGSRSWVLRYQVAGKRRDLGLGSYPSVTLAEAREAARAARAKLAQGIDPIEDARRARARLVAEIHTSMTFGEAAKRYIASHEKGWKNAKHAQQWQRSLDMYATPVLDKVPVRDISLAMVLKVLEPIWASKTETATRLRGRIESIIDWAIARGYRTDSNPARWKGLLDKLLPAPGKVKKTTHFQALPYAQLPVFMDQLVGHEGMGAKALLFLILTATRSGEVRGATWEEIDLVARVWTIPAERMKASKAHRVPLSDAAIALLQEMKALALAAGRTTGKAYVFPSPNSRNPELGSRLSDMTLTAVLRRLKLKAVPHGFRSTFRDWCAEQTDYPNEVAEMALAHTVGNKVEAAYRRGDLLAKRQQLMQDWADYALGRRAGNMTVGHSSAPLASTRADAADQHNNTEGAMQ</sequence>
<dbReference type="PANTHER" id="PTHR30629">
    <property type="entry name" value="PROPHAGE INTEGRASE"/>
    <property type="match status" value="1"/>
</dbReference>
<dbReference type="InterPro" id="IPR053876">
    <property type="entry name" value="Phage_int_M"/>
</dbReference>
<feature type="domain" description="Tyr recombinase" evidence="7">
    <location>
        <begin position="218"/>
        <end position="402"/>
    </location>
</feature>
<accession>A0A2A2ABL5</accession>
<proteinExistence type="inferred from homology"/>
<dbReference type="Gene3D" id="1.10.443.10">
    <property type="entry name" value="Intergrase catalytic core"/>
    <property type="match status" value="1"/>
</dbReference>
<keyword evidence="2" id="KW-0229">DNA integration</keyword>
<comment type="caution">
    <text evidence="9">The sequence shown here is derived from an EMBL/GenBank/DDBJ whole genome shotgun (WGS) entry which is preliminary data.</text>
</comment>
<dbReference type="InterPro" id="IPR050808">
    <property type="entry name" value="Phage_Integrase"/>
</dbReference>
<evidence type="ECO:0000256" key="4">
    <source>
        <dbReference type="ARBA" id="ARBA00023172"/>
    </source>
</evidence>
<evidence type="ECO:0000313" key="9">
    <source>
        <dbReference type="EMBL" id="PAT35167.1"/>
    </source>
</evidence>
<dbReference type="PROSITE" id="PS51900">
    <property type="entry name" value="CB"/>
    <property type="match status" value="1"/>
</dbReference>
<organism evidence="9 10">
    <name type="scientific">Vandammella animalimorsus</name>
    <dbReference type="NCBI Taxonomy" id="2029117"/>
    <lineage>
        <taxon>Bacteria</taxon>
        <taxon>Pseudomonadati</taxon>
        <taxon>Pseudomonadota</taxon>
        <taxon>Betaproteobacteria</taxon>
        <taxon>Burkholderiales</taxon>
        <taxon>Comamonadaceae</taxon>
        <taxon>Vandammella</taxon>
    </lineage>
</organism>
<protein>
    <submittedName>
        <fullName evidence="9">Integrase</fullName>
    </submittedName>
</protein>
<keyword evidence="3 5" id="KW-0238">DNA-binding</keyword>
<feature type="compositionally biased region" description="Polar residues" evidence="6">
    <location>
        <begin position="436"/>
        <end position="445"/>
    </location>
</feature>
<evidence type="ECO:0000313" key="10">
    <source>
        <dbReference type="Proteomes" id="UP000217999"/>
    </source>
</evidence>
<dbReference type="InterPro" id="IPR002104">
    <property type="entry name" value="Integrase_catalytic"/>
</dbReference>
<dbReference type="InterPro" id="IPR011010">
    <property type="entry name" value="DNA_brk_join_enz"/>
</dbReference>
<evidence type="ECO:0000259" key="7">
    <source>
        <dbReference type="PROSITE" id="PS51898"/>
    </source>
</evidence>
<feature type="domain" description="Core-binding (CB)" evidence="8">
    <location>
        <begin position="106"/>
        <end position="187"/>
    </location>
</feature>
<dbReference type="EMBL" id="NSJF01000002">
    <property type="protein sequence ID" value="PAT35167.1"/>
    <property type="molecule type" value="Genomic_DNA"/>
</dbReference>
<evidence type="ECO:0000259" key="8">
    <source>
        <dbReference type="PROSITE" id="PS51900"/>
    </source>
</evidence>
<dbReference type="PROSITE" id="PS51898">
    <property type="entry name" value="TYR_RECOMBINASE"/>
    <property type="match status" value="1"/>
</dbReference>
<dbReference type="Pfam" id="PF22022">
    <property type="entry name" value="Phage_int_M"/>
    <property type="match status" value="1"/>
</dbReference>
<feature type="region of interest" description="Disordered" evidence="6">
    <location>
        <begin position="420"/>
        <end position="445"/>
    </location>
</feature>
<reference evidence="9 10" key="1">
    <citation type="submission" date="2017-08" db="EMBL/GenBank/DDBJ databases">
        <title>WGS of Clinical strains of the CDC Group NO-1 linked to zoonotic infections in humans.</title>
        <authorList>
            <person name="Bernier A.-M."/>
            <person name="Bernard K."/>
        </authorList>
    </citation>
    <scope>NUCLEOTIDE SEQUENCE [LARGE SCALE GENOMIC DNA]</scope>
    <source>
        <strain evidence="9 10">NML03-0146</strain>
    </source>
</reference>
<dbReference type="GO" id="GO:0006310">
    <property type="term" value="P:DNA recombination"/>
    <property type="evidence" value="ECO:0007669"/>
    <property type="project" value="UniProtKB-KW"/>
</dbReference>
<evidence type="ECO:0000256" key="3">
    <source>
        <dbReference type="ARBA" id="ARBA00023125"/>
    </source>
</evidence>
<comment type="similarity">
    <text evidence="1">Belongs to the 'phage' integrase family.</text>
</comment>
<evidence type="ECO:0000256" key="2">
    <source>
        <dbReference type="ARBA" id="ARBA00022908"/>
    </source>
</evidence>
<dbReference type="Gene3D" id="1.10.150.130">
    <property type="match status" value="1"/>
</dbReference>
<keyword evidence="4" id="KW-0233">DNA recombination</keyword>
<name>A0A2A2ABL5_9BURK</name>
<evidence type="ECO:0000256" key="5">
    <source>
        <dbReference type="PROSITE-ProRule" id="PRU01248"/>
    </source>
</evidence>
<evidence type="ECO:0000256" key="6">
    <source>
        <dbReference type="SAM" id="MobiDB-lite"/>
    </source>
</evidence>
<dbReference type="InterPro" id="IPR025166">
    <property type="entry name" value="Integrase_DNA_bind_dom"/>
</dbReference>
<dbReference type="InterPro" id="IPR013762">
    <property type="entry name" value="Integrase-like_cat_sf"/>
</dbReference>
<dbReference type="CDD" id="cd00801">
    <property type="entry name" value="INT_P4_C"/>
    <property type="match status" value="1"/>
</dbReference>
<dbReference type="InterPro" id="IPR038488">
    <property type="entry name" value="Integrase_DNA-bd_sf"/>
</dbReference>
<evidence type="ECO:0000256" key="1">
    <source>
        <dbReference type="ARBA" id="ARBA00008857"/>
    </source>
</evidence>